<evidence type="ECO:0000256" key="2">
    <source>
        <dbReference type="ARBA" id="ARBA00023054"/>
    </source>
</evidence>
<dbReference type="Gramene" id="Psat02G0448900-T1">
    <property type="protein sequence ID" value="KAI5438779.1"/>
    <property type="gene ID" value="KIW84_024489"/>
</dbReference>
<sequence length="214" mass="24153">MDREGGTLIMGRSEIDTGAPFKSVKEAVLLFGERVLVGEIYANKLKEMQNEVSETGNVQPKAGALAAELEETKRKLEGAKEEANFLSQCVKSLKKELEQTNIELEETKAREMKLLQRRNDPETNEEIKFIANATNVEIKRQTDDDDNEETVQKRRYVKFASPHVLAQVIPNKDELLGRPNSIKKGKKKPALMPLIGWLFSKKKASYEVDHSPKG</sequence>
<keyword evidence="5" id="KW-1185">Reference proteome</keyword>
<protein>
    <recommendedName>
        <fullName evidence="6">WEB family protein</fullName>
    </recommendedName>
</protein>
<name>A0A9D4YGN0_PEA</name>
<dbReference type="PANTHER" id="PTHR32054:SF9">
    <property type="entry name" value="OS04G0116200 PROTEIN"/>
    <property type="match status" value="1"/>
</dbReference>
<evidence type="ECO:0000256" key="1">
    <source>
        <dbReference type="ARBA" id="ARBA00005485"/>
    </source>
</evidence>
<dbReference type="Gramene" id="Psat2g154760.1">
    <property type="protein sequence ID" value="Psat2g154760.1.cds"/>
    <property type="gene ID" value="Psat2g154760"/>
</dbReference>
<reference evidence="4 5" key="1">
    <citation type="journal article" date="2022" name="Nat. Genet.">
        <title>Improved pea reference genome and pan-genome highlight genomic features and evolutionary characteristics.</title>
        <authorList>
            <person name="Yang T."/>
            <person name="Liu R."/>
            <person name="Luo Y."/>
            <person name="Hu S."/>
            <person name="Wang D."/>
            <person name="Wang C."/>
            <person name="Pandey M.K."/>
            <person name="Ge S."/>
            <person name="Xu Q."/>
            <person name="Li N."/>
            <person name="Li G."/>
            <person name="Huang Y."/>
            <person name="Saxena R.K."/>
            <person name="Ji Y."/>
            <person name="Li M."/>
            <person name="Yan X."/>
            <person name="He Y."/>
            <person name="Liu Y."/>
            <person name="Wang X."/>
            <person name="Xiang C."/>
            <person name="Varshney R.K."/>
            <person name="Ding H."/>
            <person name="Gao S."/>
            <person name="Zong X."/>
        </authorList>
    </citation>
    <scope>NUCLEOTIDE SEQUENCE [LARGE SCALE GENOMIC DNA]</scope>
    <source>
        <strain evidence="4 5">cv. Zhongwan 6</strain>
    </source>
</reference>
<comment type="caution">
    <text evidence="4">The sequence shown here is derived from an EMBL/GenBank/DDBJ whole genome shotgun (WGS) entry which is preliminary data.</text>
</comment>
<evidence type="ECO:0000256" key="3">
    <source>
        <dbReference type="SAM" id="Coils"/>
    </source>
</evidence>
<evidence type="ECO:0000313" key="5">
    <source>
        <dbReference type="Proteomes" id="UP001058974"/>
    </source>
</evidence>
<gene>
    <name evidence="4" type="ORF">KIW84_024489</name>
</gene>
<dbReference type="Proteomes" id="UP001058974">
    <property type="component" value="Chromosome 2"/>
</dbReference>
<feature type="coiled-coil region" evidence="3">
    <location>
        <begin position="62"/>
        <end position="117"/>
    </location>
</feature>
<evidence type="ECO:0008006" key="6">
    <source>
        <dbReference type="Google" id="ProtNLM"/>
    </source>
</evidence>
<dbReference type="PANTHER" id="PTHR32054">
    <property type="entry name" value="HEAVY CHAIN, PUTATIVE, EXPRESSED-RELATED-RELATED"/>
    <property type="match status" value="1"/>
</dbReference>
<dbReference type="EMBL" id="JAMSHJ010000002">
    <property type="protein sequence ID" value="KAI5438779.1"/>
    <property type="molecule type" value="Genomic_DNA"/>
</dbReference>
<dbReference type="AlphaFoldDB" id="A0A9D4YGN0"/>
<keyword evidence="2 3" id="KW-0175">Coiled coil</keyword>
<evidence type="ECO:0000313" key="4">
    <source>
        <dbReference type="EMBL" id="KAI5438779.1"/>
    </source>
</evidence>
<proteinExistence type="inferred from homology"/>
<dbReference type="GO" id="GO:0009903">
    <property type="term" value="P:chloroplast avoidance movement"/>
    <property type="evidence" value="ECO:0007669"/>
    <property type="project" value="TreeGrafter"/>
</dbReference>
<dbReference type="GO" id="GO:0005829">
    <property type="term" value="C:cytosol"/>
    <property type="evidence" value="ECO:0007669"/>
    <property type="project" value="TreeGrafter"/>
</dbReference>
<organism evidence="4 5">
    <name type="scientific">Pisum sativum</name>
    <name type="common">Garden pea</name>
    <name type="synonym">Lathyrus oleraceus</name>
    <dbReference type="NCBI Taxonomy" id="3888"/>
    <lineage>
        <taxon>Eukaryota</taxon>
        <taxon>Viridiplantae</taxon>
        <taxon>Streptophyta</taxon>
        <taxon>Embryophyta</taxon>
        <taxon>Tracheophyta</taxon>
        <taxon>Spermatophyta</taxon>
        <taxon>Magnoliopsida</taxon>
        <taxon>eudicotyledons</taxon>
        <taxon>Gunneridae</taxon>
        <taxon>Pentapetalae</taxon>
        <taxon>rosids</taxon>
        <taxon>fabids</taxon>
        <taxon>Fabales</taxon>
        <taxon>Fabaceae</taxon>
        <taxon>Papilionoideae</taxon>
        <taxon>50 kb inversion clade</taxon>
        <taxon>NPAAA clade</taxon>
        <taxon>Hologalegina</taxon>
        <taxon>IRL clade</taxon>
        <taxon>Fabeae</taxon>
        <taxon>Lathyrus</taxon>
    </lineage>
</organism>
<comment type="similarity">
    <text evidence="1">Belongs to the WEB family.</text>
</comment>
<dbReference type="GO" id="GO:0009904">
    <property type="term" value="P:chloroplast accumulation movement"/>
    <property type="evidence" value="ECO:0007669"/>
    <property type="project" value="TreeGrafter"/>
</dbReference>
<dbReference type="Gramene" id="PSAT_LOCUS8348_t1">
    <property type="protein sequence ID" value="CAL5188146.1"/>
    <property type="gene ID" value="PSAT_LOCUS8348"/>
</dbReference>
<dbReference type="OrthoDB" id="4585693at2759"/>
<accession>A0A9D4YGN0</accession>